<feature type="region of interest" description="Disordered" evidence="5">
    <location>
        <begin position="201"/>
        <end position="224"/>
    </location>
</feature>
<dbReference type="InterPro" id="IPR036271">
    <property type="entry name" value="Tet_transcr_reg_TetR-rel_C_sf"/>
</dbReference>
<dbReference type="AlphaFoldDB" id="A0A3S3ACE0"/>
<sequence>MTDERETITRREERKQRTRERLLDAGRTLFAERGFDHTTIDDIAAAAHVSRGTFFNYFENKDAVLAALHRVHMDKLPGIIDDLLARDLTTAERIHSLFDDVVEAAVTLEQYFRATTRELDRDLATPEISAARTERFIVAFGRVLEAGVPRGEVRSDYPLRFLSQMVTAVYVTTIRYWRQNTVFDMELEFHRAAQFIAEAVAPPGAGNPSGPNGGRSGPDGGSEG</sequence>
<comment type="caution">
    <text evidence="7">The sequence shown here is derived from an EMBL/GenBank/DDBJ whole genome shotgun (WGS) entry which is preliminary data.</text>
</comment>
<dbReference type="GO" id="GO:0003700">
    <property type="term" value="F:DNA-binding transcription factor activity"/>
    <property type="evidence" value="ECO:0007669"/>
    <property type="project" value="TreeGrafter"/>
</dbReference>
<evidence type="ECO:0000259" key="6">
    <source>
        <dbReference type="PROSITE" id="PS50977"/>
    </source>
</evidence>
<evidence type="ECO:0000256" key="1">
    <source>
        <dbReference type="ARBA" id="ARBA00023015"/>
    </source>
</evidence>
<feature type="domain" description="HTH tetR-type" evidence="6">
    <location>
        <begin position="16"/>
        <end position="76"/>
    </location>
</feature>
<evidence type="ECO:0000313" key="8">
    <source>
        <dbReference type="Proteomes" id="UP000286208"/>
    </source>
</evidence>
<dbReference type="Gene3D" id="1.10.357.10">
    <property type="entry name" value="Tetracycline Repressor, domain 2"/>
    <property type="match status" value="1"/>
</dbReference>
<evidence type="ECO:0000256" key="3">
    <source>
        <dbReference type="ARBA" id="ARBA00023163"/>
    </source>
</evidence>
<keyword evidence="1" id="KW-0805">Transcription regulation</keyword>
<evidence type="ECO:0000313" key="7">
    <source>
        <dbReference type="EMBL" id="RVW06961.1"/>
    </source>
</evidence>
<reference evidence="7 8" key="1">
    <citation type="submission" date="2018-11" db="EMBL/GenBank/DDBJ databases">
        <title>Rhodococcus spongicola sp. nov. and Rhodococcus xishaensis sp. nov. from marine sponges.</title>
        <authorList>
            <person name="Li L."/>
            <person name="Lin H.W."/>
        </authorList>
    </citation>
    <scope>NUCLEOTIDE SEQUENCE [LARGE SCALE GENOMIC DNA]</scope>
    <source>
        <strain evidence="7 8">CCTCC AB2014297</strain>
    </source>
</reference>
<gene>
    <name evidence="7" type="ORF">EGT67_23570</name>
</gene>
<evidence type="ECO:0000256" key="4">
    <source>
        <dbReference type="PROSITE-ProRule" id="PRU00335"/>
    </source>
</evidence>
<keyword evidence="8" id="KW-1185">Reference proteome</keyword>
<dbReference type="PRINTS" id="PR00455">
    <property type="entry name" value="HTHTETR"/>
</dbReference>
<dbReference type="SUPFAM" id="SSF48498">
    <property type="entry name" value="Tetracyclin repressor-like, C-terminal domain"/>
    <property type="match status" value="1"/>
</dbReference>
<dbReference type="InterPro" id="IPR050109">
    <property type="entry name" value="HTH-type_TetR-like_transc_reg"/>
</dbReference>
<dbReference type="PROSITE" id="PS50977">
    <property type="entry name" value="HTH_TETR_2"/>
    <property type="match status" value="1"/>
</dbReference>
<dbReference type="RefSeq" id="WP_127918541.1">
    <property type="nucleotide sequence ID" value="NZ_RKLP01000015.1"/>
</dbReference>
<dbReference type="InterPro" id="IPR023772">
    <property type="entry name" value="DNA-bd_HTH_TetR-type_CS"/>
</dbReference>
<dbReference type="PANTHER" id="PTHR30055">
    <property type="entry name" value="HTH-TYPE TRANSCRIPTIONAL REGULATOR RUTR"/>
    <property type="match status" value="1"/>
</dbReference>
<feature type="DNA-binding region" description="H-T-H motif" evidence="4">
    <location>
        <begin position="39"/>
        <end position="58"/>
    </location>
</feature>
<dbReference type="PANTHER" id="PTHR30055:SF234">
    <property type="entry name" value="HTH-TYPE TRANSCRIPTIONAL REGULATOR BETI"/>
    <property type="match status" value="1"/>
</dbReference>
<dbReference type="InterPro" id="IPR009057">
    <property type="entry name" value="Homeodomain-like_sf"/>
</dbReference>
<accession>A0A3S3ACE0</accession>
<dbReference type="GO" id="GO:0000976">
    <property type="term" value="F:transcription cis-regulatory region binding"/>
    <property type="evidence" value="ECO:0007669"/>
    <property type="project" value="TreeGrafter"/>
</dbReference>
<dbReference type="Pfam" id="PF00440">
    <property type="entry name" value="TetR_N"/>
    <property type="match status" value="1"/>
</dbReference>
<keyword evidence="3" id="KW-0804">Transcription</keyword>
<dbReference type="EMBL" id="RKLP01000015">
    <property type="protein sequence ID" value="RVW06961.1"/>
    <property type="molecule type" value="Genomic_DNA"/>
</dbReference>
<organism evidence="7 8">
    <name type="scientific">Prescottella agglutinans</name>
    <dbReference type="NCBI Taxonomy" id="1644129"/>
    <lineage>
        <taxon>Bacteria</taxon>
        <taxon>Bacillati</taxon>
        <taxon>Actinomycetota</taxon>
        <taxon>Actinomycetes</taxon>
        <taxon>Mycobacteriales</taxon>
        <taxon>Nocardiaceae</taxon>
        <taxon>Prescottella</taxon>
    </lineage>
</organism>
<dbReference type="SUPFAM" id="SSF46689">
    <property type="entry name" value="Homeodomain-like"/>
    <property type="match status" value="1"/>
</dbReference>
<dbReference type="InterPro" id="IPR001647">
    <property type="entry name" value="HTH_TetR"/>
</dbReference>
<keyword evidence="2 4" id="KW-0238">DNA-binding</keyword>
<evidence type="ECO:0000256" key="2">
    <source>
        <dbReference type="ARBA" id="ARBA00023125"/>
    </source>
</evidence>
<dbReference type="PROSITE" id="PS01081">
    <property type="entry name" value="HTH_TETR_1"/>
    <property type="match status" value="1"/>
</dbReference>
<proteinExistence type="predicted"/>
<dbReference type="Proteomes" id="UP000286208">
    <property type="component" value="Unassembled WGS sequence"/>
</dbReference>
<feature type="compositionally biased region" description="Gly residues" evidence="5">
    <location>
        <begin position="211"/>
        <end position="224"/>
    </location>
</feature>
<dbReference type="OrthoDB" id="268339at2"/>
<evidence type="ECO:0000256" key="5">
    <source>
        <dbReference type="SAM" id="MobiDB-lite"/>
    </source>
</evidence>
<name>A0A3S3ACE0_9NOCA</name>
<protein>
    <submittedName>
        <fullName evidence="7">TetR/AcrR family transcriptional regulator</fullName>
    </submittedName>
</protein>